<comment type="caution">
    <text evidence="2">The sequence shown here is derived from an EMBL/GenBank/DDBJ whole genome shotgun (WGS) entry which is preliminary data.</text>
</comment>
<proteinExistence type="predicted"/>
<dbReference type="RefSeq" id="XP_049132391.1">
    <property type="nucleotide sequence ID" value="XM_049276434.1"/>
</dbReference>
<feature type="compositionally biased region" description="Low complexity" evidence="1">
    <location>
        <begin position="30"/>
        <end position="45"/>
    </location>
</feature>
<accession>A0AA37UKH0</accession>
<evidence type="ECO:0000313" key="3">
    <source>
        <dbReference type="Proteomes" id="UP001055115"/>
    </source>
</evidence>
<evidence type="ECO:0000313" key="2">
    <source>
        <dbReference type="EMBL" id="GKT50041.1"/>
    </source>
</evidence>
<keyword evidence="3" id="KW-1185">Reference proteome</keyword>
<feature type="region of interest" description="Disordered" evidence="1">
    <location>
        <begin position="1"/>
        <end position="64"/>
    </location>
</feature>
<reference evidence="2 3" key="1">
    <citation type="submission" date="2022-03" db="EMBL/GenBank/DDBJ databases">
        <title>Genome data of Colletotrichum spp.</title>
        <authorList>
            <person name="Utami Y.D."/>
            <person name="Hiruma K."/>
        </authorList>
    </citation>
    <scope>NUCLEOTIDE SEQUENCE [LARGE SCALE GENOMIC DNA]</scope>
    <source>
        <strain evidence="2 3">MAFF 239500</strain>
    </source>
</reference>
<dbReference type="AlphaFoldDB" id="A0AA37UKH0"/>
<evidence type="ECO:0000256" key="1">
    <source>
        <dbReference type="SAM" id="MobiDB-lite"/>
    </source>
</evidence>
<sequence>MEQPLGNPDSMEEDYSETSTGKAWARIVLPQSSAASSAEPSSPRPAYGPKSPWVQAGRGPKQRA</sequence>
<name>A0AA37UKH0_9PEZI</name>
<dbReference type="Proteomes" id="UP001055115">
    <property type="component" value="Unassembled WGS sequence"/>
</dbReference>
<dbReference type="EMBL" id="BQXU01000034">
    <property type="protein sequence ID" value="GKT50041.1"/>
    <property type="molecule type" value="Genomic_DNA"/>
</dbReference>
<dbReference type="GeneID" id="73331024"/>
<organism evidence="2 3">
    <name type="scientific">Colletotrichum spaethianum</name>
    <dbReference type="NCBI Taxonomy" id="700344"/>
    <lineage>
        <taxon>Eukaryota</taxon>
        <taxon>Fungi</taxon>
        <taxon>Dikarya</taxon>
        <taxon>Ascomycota</taxon>
        <taxon>Pezizomycotina</taxon>
        <taxon>Sordariomycetes</taxon>
        <taxon>Hypocreomycetidae</taxon>
        <taxon>Glomerellales</taxon>
        <taxon>Glomerellaceae</taxon>
        <taxon>Colletotrichum</taxon>
        <taxon>Colletotrichum spaethianum species complex</taxon>
    </lineage>
</organism>
<gene>
    <name evidence="2" type="ORF">ColSpa_10222</name>
</gene>
<protein>
    <submittedName>
        <fullName evidence="2">Uncharacterized protein</fullName>
    </submittedName>
</protein>